<evidence type="ECO:0000256" key="1">
    <source>
        <dbReference type="SAM" id="MobiDB-lite"/>
    </source>
</evidence>
<dbReference type="RefSeq" id="XP_067923488.1">
    <property type="nucleotide sequence ID" value="XM_068064537.1"/>
</dbReference>
<reference evidence="2 3" key="1">
    <citation type="journal article" date="2017" name="Int. J. Parasitol.">
        <title>The genome of the protozoan parasite Cystoisospora suis and a reverse vaccinology approach to identify vaccine candidates.</title>
        <authorList>
            <person name="Palmieri N."/>
            <person name="Shrestha A."/>
            <person name="Ruttkowski B."/>
            <person name="Beck T."/>
            <person name="Vogl C."/>
            <person name="Tomley F."/>
            <person name="Blake D.P."/>
            <person name="Joachim A."/>
        </authorList>
    </citation>
    <scope>NUCLEOTIDE SEQUENCE [LARGE SCALE GENOMIC DNA]</scope>
    <source>
        <strain evidence="2 3">Wien I</strain>
    </source>
</reference>
<evidence type="ECO:0000313" key="2">
    <source>
        <dbReference type="EMBL" id="PHJ21808.1"/>
    </source>
</evidence>
<dbReference type="VEuPathDB" id="ToxoDB:CSUI_004345"/>
<name>A0A2C6L0V5_9APIC</name>
<feature type="compositionally biased region" description="Polar residues" evidence="1">
    <location>
        <begin position="1"/>
        <end position="11"/>
    </location>
</feature>
<gene>
    <name evidence="2" type="ORF">CSUI_004345</name>
</gene>
<comment type="caution">
    <text evidence="2">The sequence shown here is derived from an EMBL/GenBank/DDBJ whole genome shotgun (WGS) entry which is preliminary data.</text>
</comment>
<feature type="region of interest" description="Disordered" evidence="1">
    <location>
        <begin position="1"/>
        <end position="54"/>
    </location>
</feature>
<keyword evidence="3" id="KW-1185">Reference proteome</keyword>
<feature type="compositionally biased region" description="Polar residues" evidence="1">
    <location>
        <begin position="27"/>
        <end position="40"/>
    </location>
</feature>
<dbReference type="OrthoDB" id="328415at2759"/>
<sequence>MELSKEVSSPRSGAVEELARREESKQSRSPSRVFKSSVSFSGAGENDKPSGYSSSLTKKMSVMSLGESAAGSGDFSSFGTSDFLKKSATTTMFGVPPGFFESRGSIRIWGVDELADPMVQPYDKTDPNLPRPFHVSLPGYEPRLCKYALAKTEKAPRDPLLGPEISLFPPTWIPYWKPDPNFKPQNYNFNWEDNGTFQMERLPYVNAIFEPADGSAHNMYNQAYPYTAYPYGVPRV</sequence>
<proteinExistence type="predicted"/>
<accession>A0A2C6L0V5</accession>
<organism evidence="2 3">
    <name type="scientific">Cystoisospora suis</name>
    <dbReference type="NCBI Taxonomy" id="483139"/>
    <lineage>
        <taxon>Eukaryota</taxon>
        <taxon>Sar</taxon>
        <taxon>Alveolata</taxon>
        <taxon>Apicomplexa</taxon>
        <taxon>Conoidasida</taxon>
        <taxon>Coccidia</taxon>
        <taxon>Eucoccidiorida</taxon>
        <taxon>Eimeriorina</taxon>
        <taxon>Sarcocystidae</taxon>
        <taxon>Cystoisospora</taxon>
    </lineage>
</organism>
<dbReference type="Proteomes" id="UP000221165">
    <property type="component" value="Unassembled WGS sequence"/>
</dbReference>
<dbReference type="AlphaFoldDB" id="A0A2C6L0V5"/>
<feature type="compositionally biased region" description="Basic and acidic residues" evidence="1">
    <location>
        <begin position="17"/>
        <end position="26"/>
    </location>
</feature>
<evidence type="ECO:0000313" key="3">
    <source>
        <dbReference type="Proteomes" id="UP000221165"/>
    </source>
</evidence>
<dbReference type="GeneID" id="94427748"/>
<dbReference type="EMBL" id="MIGC01002016">
    <property type="protein sequence ID" value="PHJ21808.1"/>
    <property type="molecule type" value="Genomic_DNA"/>
</dbReference>
<protein>
    <submittedName>
        <fullName evidence="2">Inner membrane complex protein 22</fullName>
    </submittedName>
</protein>